<evidence type="ECO:0000256" key="1">
    <source>
        <dbReference type="ARBA" id="ARBA00023015"/>
    </source>
</evidence>
<dbReference type="Gene3D" id="3.40.50.1360">
    <property type="match status" value="1"/>
</dbReference>
<dbReference type="PANTHER" id="PTHR30363:SF44">
    <property type="entry name" value="AGA OPERON TRANSCRIPTIONAL REPRESSOR-RELATED"/>
    <property type="match status" value="1"/>
</dbReference>
<dbReference type="PRINTS" id="PR00037">
    <property type="entry name" value="HTHLACR"/>
</dbReference>
<dbReference type="AlphaFoldDB" id="A0A846RJ77"/>
<organism evidence="5 6">
    <name type="scientific">Arthrobacter pigmenti</name>
    <dbReference type="NCBI Taxonomy" id="271432"/>
    <lineage>
        <taxon>Bacteria</taxon>
        <taxon>Bacillati</taxon>
        <taxon>Actinomycetota</taxon>
        <taxon>Actinomycetes</taxon>
        <taxon>Micrococcales</taxon>
        <taxon>Micrococcaceae</taxon>
        <taxon>Arthrobacter</taxon>
    </lineage>
</organism>
<dbReference type="Pfam" id="PF00455">
    <property type="entry name" value="DeoRC"/>
    <property type="match status" value="1"/>
</dbReference>
<dbReference type="EMBL" id="JAATJL010000001">
    <property type="protein sequence ID" value="NJC21720.1"/>
    <property type="molecule type" value="Genomic_DNA"/>
</dbReference>
<dbReference type="InterPro" id="IPR037171">
    <property type="entry name" value="NagB/RpiA_transferase-like"/>
</dbReference>
<evidence type="ECO:0000313" key="5">
    <source>
        <dbReference type="EMBL" id="NJC21720.1"/>
    </source>
</evidence>
<dbReference type="SMART" id="SM01134">
    <property type="entry name" value="DeoRC"/>
    <property type="match status" value="1"/>
</dbReference>
<reference evidence="5 6" key="1">
    <citation type="submission" date="2020-03" db="EMBL/GenBank/DDBJ databases">
        <title>Sequencing the genomes of 1000 actinobacteria strains.</title>
        <authorList>
            <person name="Klenk H.-P."/>
        </authorList>
    </citation>
    <scope>NUCLEOTIDE SEQUENCE [LARGE SCALE GENOMIC DNA]</scope>
    <source>
        <strain evidence="5 6">DSM 16403</strain>
    </source>
</reference>
<dbReference type="PROSITE" id="PS51000">
    <property type="entry name" value="HTH_DEOR_2"/>
    <property type="match status" value="1"/>
</dbReference>
<dbReference type="SUPFAM" id="SSF100950">
    <property type="entry name" value="NagB/RpiA/CoA transferase-like"/>
    <property type="match status" value="1"/>
</dbReference>
<dbReference type="Pfam" id="PF08220">
    <property type="entry name" value="HTH_DeoR"/>
    <property type="match status" value="1"/>
</dbReference>
<sequence length="264" mass="27330">MLAADRHAAILDTLRVQRTVRVSELAAGLGVSEMTIRRDIDSLDAAGTLRKVHGGAVSRATLSTLEPGFGVNADQRTEAKEAIASAAAELVEPGMTIALTGGTTTYRLVEHLTGPLTIITNSLPAAEKLHRSAASGITVLLTGGERSPSEALVGPIATSTVRSFNVDLCFMGSHGVDADAGITTPNLAEADTNRAFAEQCGRLVILADSTKFGTVSLARVAGLAAVHCIVTDQPPSDSRYAAQTTVITPDSYASPSTQLPQDAP</sequence>
<accession>A0A846RJ77</accession>
<dbReference type="InterPro" id="IPR036390">
    <property type="entry name" value="WH_DNA-bd_sf"/>
</dbReference>
<dbReference type="SMART" id="SM00420">
    <property type="entry name" value="HTH_DEOR"/>
    <property type="match status" value="1"/>
</dbReference>
<evidence type="ECO:0000313" key="6">
    <source>
        <dbReference type="Proteomes" id="UP000547458"/>
    </source>
</evidence>
<name>A0A846RJ77_9MICC</name>
<keyword evidence="2" id="KW-0238">DNA-binding</keyword>
<dbReference type="Proteomes" id="UP000547458">
    <property type="component" value="Unassembled WGS sequence"/>
</dbReference>
<dbReference type="InterPro" id="IPR050313">
    <property type="entry name" value="Carb_Metab_HTH_regulators"/>
</dbReference>
<dbReference type="InterPro" id="IPR018356">
    <property type="entry name" value="Tscrpt_reg_HTH_DeoR_CS"/>
</dbReference>
<dbReference type="InterPro" id="IPR001034">
    <property type="entry name" value="DeoR_HTH"/>
</dbReference>
<gene>
    <name evidence="5" type="ORF">BJ994_000796</name>
</gene>
<dbReference type="GO" id="GO:0003677">
    <property type="term" value="F:DNA binding"/>
    <property type="evidence" value="ECO:0007669"/>
    <property type="project" value="UniProtKB-KW"/>
</dbReference>
<dbReference type="InterPro" id="IPR014036">
    <property type="entry name" value="DeoR-like_C"/>
</dbReference>
<dbReference type="SUPFAM" id="SSF46785">
    <property type="entry name" value="Winged helix' DNA-binding domain"/>
    <property type="match status" value="1"/>
</dbReference>
<dbReference type="GO" id="GO:0003700">
    <property type="term" value="F:DNA-binding transcription factor activity"/>
    <property type="evidence" value="ECO:0007669"/>
    <property type="project" value="InterPro"/>
</dbReference>
<dbReference type="Gene3D" id="1.10.10.10">
    <property type="entry name" value="Winged helix-like DNA-binding domain superfamily/Winged helix DNA-binding domain"/>
    <property type="match status" value="1"/>
</dbReference>
<evidence type="ECO:0000259" key="4">
    <source>
        <dbReference type="PROSITE" id="PS51000"/>
    </source>
</evidence>
<proteinExistence type="predicted"/>
<feature type="domain" description="HTH deoR-type" evidence="4">
    <location>
        <begin position="3"/>
        <end position="58"/>
    </location>
</feature>
<dbReference type="PANTHER" id="PTHR30363">
    <property type="entry name" value="HTH-TYPE TRANSCRIPTIONAL REGULATOR SRLR-RELATED"/>
    <property type="match status" value="1"/>
</dbReference>
<evidence type="ECO:0000256" key="3">
    <source>
        <dbReference type="ARBA" id="ARBA00023163"/>
    </source>
</evidence>
<keyword evidence="3" id="KW-0804">Transcription</keyword>
<dbReference type="InterPro" id="IPR036388">
    <property type="entry name" value="WH-like_DNA-bd_sf"/>
</dbReference>
<keyword evidence="1" id="KW-0805">Transcription regulation</keyword>
<protein>
    <submittedName>
        <fullName evidence="5">DeoR/GlpR family transcriptional regulator of sugar metabolism</fullName>
    </submittedName>
</protein>
<keyword evidence="6" id="KW-1185">Reference proteome</keyword>
<dbReference type="PROSITE" id="PS00894">
    <property type="entry name" value="HTH_DEOR_1"/>
    <property type="match status" value="1"/>
</dbReference>
<evidence type="ECO:0000256" key="2">
    <source>
        <dbReference type="ARBA" id="ARBA00023125"/>
    </source>
</evidence>
<comment type="caution">
    <text evidence="5">The sequence shown here is derived from an EMBL/GenBank/DDBJ whole genome shotgun (WGS) entry which is preliminary data.</text>
</comment>